<name>A0A1H6I070_RUMFL</name>
<keyword evidence="7" id="KW-0012">Acyltransferase</keyword>
<keyword evidence="7 9" id="KW-0808">Transferase</keyword>
<reference evidence="9 10" key="1">
    <citation type="submission" date="2016-10" db="EMBL/GenBank/DDBJ databases">
        <authorList>
            <person name="de Groot N.N."/>
        </authorList>
    </citation>
    <scope>NUCLEOTIDE SEQUENCE [LARGE SCALE GENOMIC DNA]</scope>
    <source>
        <strain evidence="9 10">YAD2003</strain>
    </source>
</reference>
<evidence type="ECO:0000256" key="8">
    <source>
        <dbReference type="SAM" id="Phobius"/>
    </source>
</evidence>
<feature type="transmembrane region" description="Helical" evidence="8">
    <location>
        <begin position="274"/>
        <end position="300"/>
    </location>
</feature>
<feature type="transmembrane region" description="Helical" evidence="8">
    <location>
        <begin position="53"/>
        <end position="70"/>
    </location>
</feature>
<keyword evidence="6 7" id="KW-0472">Membrane</keyword>
<evidence type="ECO:0000313" key="9">
    <source>
        <dbReference type="EMBL" id="SEH41828.1"/>
    </source>
</evidence>
<dbReference type="EMBL" id="FNWV01000001">
    <property type="protein sequence ID" value="SEH41828.1"/>
    <property type="molecule type" value="Genomic_DNA"/>
</dbReference>
<dbReference type="InterPro" id="IPR051085">
    <property type="entry name" value="MB_O-acyltransferase"/>
</dbReference>
<dbReference type="Pfam" id="PF03062">
    <property type="entry name" value="MBOAT"/>
    <property type="match status" value="1"/>
</dbReference>
<dbReference type="GO" id="GO:0005886">
    <property type="term" value="C:plasma membrane"/>
    <property type="evidence" value="ECO:0007669"/>
    <property type="project" value="UniProtKB-SubCell"/>
</dbReference>
<feature type="transmembrane region" description="Helical" evidence="8">
    <location>
        <begin position="451"/>
        <end position="471"/>
    </location>
</feature>
<dbReference type="AlphaFoldDB" id="A0A1H6I070"/>
<dbReference type="GO" id="GO:0016746">
    <property type="term" value="F:acyltransferase activity"/>
    <property type="evidence" value="ECO:0007669"/>
    <property type="project" value="UniProtKB-KW"/>
</dbReference>
<feature type="transmembrane region" description="Helical" evidence="8">
    <location>
        <begin position="483"/>
        <end position="504"/>
    </location>
</feature>
<dbReference type="RefSeq" id="WP_139283353.1">
    <property type="nucleotide sequence ID" value="NZ_FNWV01000001.1"/>
</dbReference>
<feature type="transmembrane region" description="Helical" evidence="8">
    <location>
        <begin position="165"/>
        <end position="186"/>
    </location>
</feature>
<dbReference type="GO" id="GO:0042121">
    <property type="term" value="P:alginic acid biosynthetic process"/>
    <property type="evidence" value="ECO:0007669"/>
    <property type="project" value="InterPro"/>
</dbReference>
<dbReference type="Proteomes" id="UP000183190">
    <property type="component" value="Unassembled WGS sequence"/>
</dbReference>
<keyword evidence="4 8" id="KW-0812">Transmembrane</keyword>
<feature type="transmembrane region" description="Helical" evidence="8">
    <location>
        <begin position="77"/>
        <end position="93"/>
    </location>
</feature>
<feature type="transmembrane region" description="Helical" evidence="8">
    <location>
        <begin position="30"/>
        <end position="47"/>
    </location>
</feature>
<proteinExistence type="inferred from homology"/>
<organism evidence="9 10">
    <name type="scientific">Ruminococcus flavefaciens</name>
    <dbReference type="NCBI Taxonomy" id="1265"/>
    <lineage>
        <taxon>Bacteria</taxon>
        <taxon>Bacillati</taxon>
        <taxon>Bacillota</taxon>
        <taxon>Clostridia</taxon>
        <taxon>Eubacteriales</taxon>
        <taxon>Oscillospiraceae</taxon>
        <taxon>Ruminococcus</taxon>
    </lineage>
</organism>
<evidence type="ECO:0000256" key="7">
    <source>
        <dbReference type="PIRNR" id="PIRNR016636"/>
    </source>
</evidence>
<dbReference type="OrthoDB" id="9805788at2"/>
<dbReference type="InterPro" id="IPR024194">
    <property type="entry name" value="Ac/AlaTfrase_AlgI/DltB"/>
</dbReference>
<dbReference type="InterPro" id="IPR004299">
    <property type="entry name" value="MBOAT_fam"/>
</dbReference>
<sequence length="513" mass="60233">MVFSSLEFIFIFLPVFMIAYAASKKEYRNFVVLAGSIFAGYRLFHTLGYTKPWQIALFAFAVLFYFWKANSTSRIEYQNLIIFTGSVIFYSFGVQKPVYIFLFLLTTLLNFIVGQFIENSRHAKKAWLFFGVLFNFWWLIFFKYWSFGTENINHLFHQNLTVKDIILPIGISFYTFQNVSYIADVFKGKAKAEKSLINYGAYISMFPQLIAGPIVTYDHVAKELKNRRHSMQKVEDGLKTFTIGLGYKVLIANQIGGLWSDISMIGYESISSKLAWLGIFAYSFQLYFDFCGYSLMAIGLGKIMGFDLPRNFDHPYLSLTMTEFWRRWHMTLGTWFKDYIYIPLGGNRKGTSAMIRNTFIVWLFTGLWHGASWNFVLWGLVLFVIIMTEKQWTGKVLNKIKPLGHAYMFLVIPLTWLIFAITDFHELGIYFKRLLPFLPQKTYAVLDKDYIKYWGIYWKYFLAGFIFSTTLPQKLYKKMKNSPFTAIILLAVFWASVYCMYRGLDDPFMYFRF</sequence>
<keyword evidence="3 7" id="KW-1003">Cell membrane</keyword>
<evidence type="ECO:0000256" key="1">
    <source>
        <dbReference type="ARBA" id="ARBA00004651"/>
    </source>
</evidence>
<feature type="transmembrane region" description="Helical" evidence="8">
    <location>
        <begin position="6"/>
        <end position="23"/>
    </location>
</feature>
<protein>
    <submittedName>
        <fullName evidence="9">Alginate O-acetyltransferase complex protein AlgI</fullName>
    </submittedName>
</protein>
<dbReference type="PANTHER" id="PTHR13285:SF18">
    <property type="entry name" value="PROTEIN-CYSTEINE N-PALMITOYLTRANSFERASE RASP"/>
    <property type="match status" value="1"/>
</dbReference>
<dbReference type="PIRSF" id="PIRSF016636">
    <property type="entry name" value="AlgI_DltB"/>
    <property type="match status" value="1"/>
</dbReference>
<feature type="transmembrane region" description="Helical" evidence="8">
    <location>
        <begin position="126"/>
        <end position="145"/>
    </location>
</feature>
<comment type="subcellular location">
    <subcellularLocation>
        <location evidence="1">Cell membrane</location>
        <topology evidence="1">Multi-pass membrane protein</topology>
    </subcellularLocation>
</comment>
<evidence type="ECO:0000256" key="3">
    <source>
        <dbReference type="ARBA" id="ARBA00022475"/>
    </source>
</evidence>
<dbReference type="PIRSF" id="PIRSF500217">
    <property type="entry name" value="AlgI"/>
    <property type="match status" value="1"/>
</dbReference>
<feature type="transmembrane region" description="Helical" evidence="8">
    <location>
        <begin position="407"/>
        <end position="431"/>
    </location>
</feature>
<evidence type="ECO:0000256" key="5">
    <source>
        <dbReference type="ARBA" id="ARBA00022989"/>
    </source>
</evidence>
<comment type="similarity">
    <text evidence="2 7">Belongs to the membrane-bound acyltransferase family.</text>
</comment>
<dbReference type="InterPro" id="IPR028362">
    <property type="entry name" value="AlgI"/>
</dbReference>
<accession>A0A1H6I070</accession>
<evidence type="ECO:0000256" key="4">
    <source>
        <dbReference type="ARBA" id="ARBA00022692"/>
    </source>
</evidence>
<dbReference type="PANTHER" id="PTHR13285">
    <property type="entry name" value="ACYLTRANSFERASE"/>
    <property type="match status" value="1"/>
</dbReference>
<evidence type="ECO:0000256" key="6">
    <source>
        <dbReference type="ARBA" id="ARBA00023136"/>
    </source>
</evidence>
<feature type="transmembrane region" description="Helical" evidence="8">
    <location>
        <begin position="359"/>
        <end position="386"/>
    </location>
</feature>
<feature type="transmembrane region" description="Helical" evidence="8">
    <location>
        <begin position="99"/>
        <end position="117"/>
    </location>
</feature>
<keyword evidence="5 8" id="KW-1133">Transmembrane helix</keyword>
<evidence type="ECO:0000256" key="2">
    <source>
        <dbReference type="ARBA" id="ARBA00010323"/>
    </source>
</evidence>
<gene>
    <name evidence="9" type="ORF">SAMN02910265_00550</name>
</gene>
<evidence type="ECO:0000313" key="10">
    <source>
        <dbReference type="Proteomes" id="UP000183190"/>
    </source>
</evidence>